<feature type="transmembrane region" description="Helical" evidence="1">
    <location>
        <begin position="64"/>
        <end position="83"/>
    </location>
</feature>
<reference evidence="2" key="2">
    <citation type="journal article" date="2014" name="BMC Genomics">
        <title>An improved genome of the model marine alga Ostreococcus tauri unfolds by assessing Illumina de novo assemblies.</title>
        <authorList>
            <person name="Blanc-Mathieu R."/>
            <person name="Verhelst B."/>
            <person name="Derelle E."/>
            <person name="Rombauts S."/>
            <person name="Bouget F.Y."/>
            <person name="Carre I."/>
            <person name="Chateau A."/>
            <person name="Eyre-Walker A."/>
            <person name="Grimsley N."/>
            <person name="Moreau H."/>
            <person name="Piegu B."/>
            <person name="Rivals E."/>
            <person name="Schackwitz W."/>
            <person name="Van de Peer Y."/>
            <person name="Piganeau G."/>
        </authorList>
    </citation>
    <scope>NUCLEOTIDE SEQUENCE</scope>
    <source>
        <strain evidence="2">RCC4221</strain>
    </source>
</reference>
<proteinExistence type="predicted"/>
<evidence type="ECO:0000256" key="1">
    <source>
        <dbReference type="SAM" id="Phobius"/>
    </source>
</evidence>
<accession>A0A090M1C3</accession>
<keyword evidence="1" id="KW-0812">Transmembrane</keyword>
<dbReference type="InParanoid" id="A0A090M1C3"/>
<keyword evidence="1" id="KW-1133">Transmembrane helix</keyword>
<dbReference type="STRING" id="70448.A0A090M1C3"/>
<evidence type="ECO:0000313" key="2">
    <source>
        <dbReference type="EMBL" id="CEF98040.1"/>
    </source>
</evidence>
<name>A0A090M1C3_OSTTA</name>
<feature type="transmembrane region" description="Helical" evidence="1">
    <location>
        <begin position="95"/>
        <end position="111"/>
    </location>
</feature>
<keyword evidence="4" id="KW-1185">Reference proteome</keyword>
<dbReference type="Proteomes" id="UP000195557">
    <property type="component" value="Unassembled WGS sequence"/>
</dbReference>
<accession>A0A1Y5IEB6</accession>
<sequence>MRRAEREVLIDTASNPLKEIFSVEALQDATESGTRLERVVGAEFVPQAIIEAERKSAPLRRPRLVVYALSASAAAAQLVYVGLEPASFESPVASALSDACVMVIGSLLWRVELQQRADTLRLIWEKAKEREESLSRAEAGLGDTIWTARMRRKAAKAREIEAQETEAQEEEDE</sequence>
<dbReference type="AlphaFoldDB" id="A0A090M1C3"/>
<accession>A0A454XXC8</accession>
<evidence type="ECO:0000313" key="3">
    <source>
        <dbReference type="EMBL" id="OUS47896.1"/>
    </source>
</evidence>
<dbReference type="EMBL" id="KZ155776">
    <property type="protein sequence ID" value="OUS47896.1"/>
    <property type="molecule type" value="Genomic_DNA"/>
</dbReference>
<dbReference type="Proteomes" id="UP000009170">
    <property type="component" value="Unassembled WGS sequence"/>
</dbReference>
<keyword evidence="1" id="KW-0472">Membrane</keyword>
<reference evidence="3" key="3">
    <citation type="submission" date="2017-04" db="EMBL/GenBank/DDBJ databases">
        <title>Population genomics of picophytoplankton unveils novel chromosome hypervariability.</title>
        <authorList>
            <consortium name="DOE Joint Genome Institute"/>
            <person name="Blanc-Mathieu R."/>
            <person name="Krasovec M."/>
            <person name="Hebrard M."/>
            <person name="Yau S."/>
            <person name="Desgranges E."/>
            <person name="Martin J."/>
            <person name="Schackwitz W."/>
            <person name="Kuo A."/>
            <person name="Salin G."/>
            <person name="Donnadieu C."/>
            <person name="Desdevises Y."/>
            <person name="Sanchez-Ferandin S."/>
            <person name="Moreau H."/>
            <person name="Rivals E."/>
            <person name="Grigoriev I.V."/>
            <person name="Grimsley N."/>
            <person name="Eyre-Walker A."/>
            <person name="Piganeau G."/>
        </authorList>
    </citation>
    <scope>NUCLEOTIDE SEQUENCE [LARGE SCALE GENOMIC DNA]</scope>
    <source>
        <strain evidence="3">RCC 1115</strain>
    </source>
</reference>
<dbReference type="OrthoDB" id="498868at2759"/>
<organism evidence="2 4">
    <name type="scientific">Ostreococcus tauri</name>
    <name type="common">Marine green alga</name>
    <dbReference type="NCBI Taxonomy" id="70448"/>
    <lineage>
        <taxon>Eukaryota</taxon>
        <taxon>Viridiplantae</taxon>
        <taxon>Chlorophyta</taxon>
        <taxon>Mamiellophyceae</taxon>
        <taxon>Mamiellales</taxon>
        <taxon>Bathycoccaceae</taxon>
        <taxon>Ostreococcus</taxon>
    </lineage>
</organism>
<reference evidence="2 4" key="1">
    <citation type="journal article" date="2006" name="Proc. Natl. Acad. Sci. U.S.A.">
        <title>Genome analysis of the smallest free-living eukaryote Ostreococcus tauri unveils many unique features.</title>
        <authorList>
            <person name="Derelle E."/>
            <person name="Ferraz C."/>
            <person name="Rombauts S."/>
            <person name="Rouze P."/>
            <person name="Worden A.Z."/>
            <person name="Robbens S."/>
            <person name="Partensky F."/>
            <person name="Degroeve S."/>
            <person name="Echeynie S."/>
            <person name="Cooke R."/>
            <person name="Saeys Y."/>
            <person name="Wuyts J."/>
            <person name="Jabbari K."/>
            <person name="Bowler C."/>
            <person name="Panaud O."/>
            <person name="Piegu B."/>
            <person name="Ball S.G."/>
            <person name="Ral J.-P."/>
            <person name="Bouget F.-Y."/>
            <person name="Piganeau G."/>
            <person name="De Baets B."/>
            <person name="Picard A."/>
            <person name="Delseny M."/>
            <person name="Demaille J."/>
            <person name="Van de Peer Y."/>
            <person name="Moreau H."/>
        </authorList>
    </citation>
    <scope>NUCLEOTIDE SEQUENCE [LARGE SCALE GENOMIC DNA]</scope>
    <source>
        <strain evidence="2 4">OTTH0595</strain>
    </source>
</reference>
<dbReference type="EMBL" id="CAID01000005">
    <property type="protein sequence ID" value="CEF98040.1"/>
    <property type="molecule type" value="Genomic_DNA"/>
</dbReference>
<protein>
    <submittedName>
        <fullName evidence="2">Unnamed product</fullName>
    </submittedName>
</protein>
<gene>
    <name evidence="3" type="ORF">BE221DRAFT_69812</name>
    <name evidence="2" type="ORF">OT_ostta05g03140</name>
</gene>
<evidence type="ECO:0000313" key="4">
    <source>
        <dbReference type="Proteomes" id="UP000009170"/>
    </source>
</evidence>